<dbReference type="EMBL" id="JAACJM010000217">
    <property type="protein sequence ID" value="KAF5337477.1"/>
    <property type="molecule type" value="Genomic_DNA"/>
</dbReference>
<evidence type="ECO:0000256" key="1">
    <source>
        <dbReference type="SAM" id="MobiDB-lite"/>
    </source>
</evidence>
<feature type="compositionally biased region" description="Polar residues" evidence="1">
    <location>
        <begin position="396"/>
        <end position="415"/>
    </location>
</feature>
<dbReference type="AlphaFoldDB" id="A0A8H5CBG4"/>
<dbReference type="OrthoDB" id="10258156at2759"/>
<evidence type="ECO:0000313" key="3">
    <source>
        <dbReference type="EMBL" id="KAF5337477.1"/>
    </source>
</evidence>
<reference evidence="3 4" key="1">
    <citation type="journal article" date="2020" name="ISME J.">
        <title>Uncovering the hidden diversity of litter-decomposition mechanisms in mushroom-forming fungi.</title>
        <authorList>
            <person name="Floudas D."/>
            <person name="Bentzer J."/>
            <person name="Ahren D."/>
            <person name="Johansson T."/>
            <person name="Persson P."/>
            <person name="Tunlid A."/>
        </authorList>
    </citation>
    <scope>NUCLEOTIDE SEQUENCE [LARGE SCALE GENOMIC DNA]</scope>
    <source>
        <strain evidence="3 4">CBS 291.85</strain>
    </source>
</reference>
<dbReference type="Pfam" id="PF13679">
    <property type="entry name" value="Methyltransf_32"/>
    <property type="match status" value="1"/>
</dbReference>
<dbReference type="Gene3D" id="3.40.50.150">
    <property type="entry name" value="Vaccinia Virus protein VP39"/>
    <property type="match status" value="1"/>
</dbReference>
<feature type="compositionally biased region" description="Low complexity" evidence="1">
    <location>
        <begin position="378"/>
        <end position="395"/>
    </location>
</feature>
<dbReference type="InterPro" id="IPR052220">
    <property type="entry name" value="METTL25"/>
</dbReference>
<dbReference type="InterPro" id="IPR029063">
    <property type="entry name" value="SAM-dependent_MTases_sf"/>
</dbReference>
<evidence type="ECO:0000259" key="2">
    <source>
        <dbReference type="Pfam" id="PF13679"/>
    </source>
</evidence>
<dbReference type="PANTHER" id="PTHR12496:SF0">
    <property type="entry name" value="METHYLTRANSFERASE DOMAIN-CONTAINING PROTEIN"/>
    <property type="match status" value="1"/>
</dbReference>
<keyword evidence="4" id="KW-1185">Reference proteome</keyword>
<organism evidence="3 4">
    <name type="scientific">Tetrapyrgos nigripes</name>
    <dbReference type="NCBI Taxonomy" id="182062"/>
    <lineage>
        <taxon>Eukaryota</taxon>
        <taxon>Fungi</taxon>
        <taxon>Dikarya</taxon>
        <taxon>Basidiomycota</taxon>
        <taxon>Agaricomycotina</taxon>
        <taxon>Agaricomycetes</taxon>
        <taxon>Agaricomycetidae</taxon>
        <taxon>Agaricales</taxon>
        <taxon>Marasmiineae</taxon>
        <taxon>Marasmiaceae</taxon>
        <taxon>Tetrapyrgos</taxon>
    </lineage>
</organism>
<dbReference type="SUPFAM" id="SSF53335">
    <property type="entry name" value="S-adenosyl-L-methionine-dependent methyltransferases"/>
    <property type="match status" value="1"/>
</dbReference>
<comment type="caution">
    <text evidence="3">The sequence shown here is derived from an EMBL/GenBank/DDBJ whole genome shotgun (WGS) entry which is preliminary data.</text>
</comment>
<evidence type="ECO:0000313" key="4">
    <source>
        <dbReference type="Proteomes" id="UP000559256"/>
    </source>
</evidence>
<dbReference type="Proteomes" id="UP000559256">
    <property type="component" value="Unassembled WGS sequence"/>
</dbReference>
<dbReference type="PANTHER" id="PTHR12496">
    <property type="entry name" value="CGI-41 METHYLTRANSFERASE"/>
    <property type="match status" value="1"/>
</dbReference>
<dbReference type="InterPro" id="IPR025714">
    <property type="entry name" value="Methyltranfer_dom"/>
</dbReference>
<accession>A0A8H5CBG4</accession>
<name>A0A8H5CBG4_9AGAR</name>
<feature type="region of interest" description="Disordered" evidence="1">
    <location>
        <begin position="376"/>
        <end position="415"/>
    </location>
</feature>
<proteinExistence type="predicted"/>
<gene>
    <name evidence="3" type="ORF">D9758_013585</name>
</gene>
<protein>
    <recommendedName>
        <fullName evidence="2">Methyltransferase domain-containing protein</fullName>
    </recommendedName>
</protein>
<sequence>MSEMSVDCASILCAHPNSHFVPPLPNEDVLQQHALPRHPISLPERTLAFPGLSPKKLHQVSRMTTYIRRLLDHLGISPSETYIVDVGAGQGYLCRSLNSLLHCPNILALDSDADQSSGARARDQNFRSTDILHKTIHITPHSLLKAVDQWIPPNNNNAKVLLVALHACGSLTIDTLRAFIASQANNSRWSFIATIVVGCCYNLLNPTDFPLCKTIDFAAQASLTAPGNPLPPSAYHLAAQSPPQWSLPSFELSVRKVVWRALISPLLEGVRTEETRPFIPPSEYTSYVKERDTKTPLPRRNLQTISAPRPQINSVNGVGTPDTDIGDTGTSLAHQRLGRLPNSAYTSWKGFIDAVEERLGVSLGLDTTLAGESLPRYTSTSASSIPIGSSSSQQPTRLDSSPNDTDNANLKNINTHPSSQLAKSLAHLHITRCKLGPVIESVILKDRIAWVREELGLDLELEEGVSPVKLSESDDVDSSLGKQDLKQDKQPKWDASLVNLFDQAQGSPRNVAIVVVPGWLGVGALEKEREREVDDVEKEEKE</sequence>
<feature type="domain" description="Methyltransferase" evidence="2">
    <location>
        <begin position="55"/>
        <end position="205"/>
    </location>
</feature>